<protein>
    <submittedName>
        <fullName evidence="1">Uncharacterized protein</fullName>
    </submittedName>
</protein>
<sequence>MRLEKIESEFWDYQATVSEEGVIAKILRTIEPGPSMGIKLLTDDEHDTLNTYESIGFFKSAMYQRIGIAVDKRSGQMLVAKTDPEADIAWHKVGQAQLWYSTTSKICVLWECLAFGKEMKPRVKELWEWTIRYCEHLEMKWIYTHDRDPAYDDDYKEFLESLGFELVREGTMVRNTLRQRYGLPTRDQVS</sequence>
<organism evidence="1">
    <name type="scientific">viral metagenome</name>
    <dbReference type="NCBI Taxonomy" id="1070528"/>
    <lineage>
        <taxon>unclassified sequences</taxon>
        <taxon>metagenomes</taxon>
        <taxon>organismal metagenomes</taxon>
    </lineage>
</organism>
<name>A0A6M3M0E9_9ZZZZ</name>
<accession>A0A6M3M0E9</accession>
<evidence type="ECO:0000313" key="2">
    <source>
        <dbReference type="EMBL" id="QJB03459.1"/>
    </source>
</evidence>
<evidence type="ECO:0000313" key="1">
    <source>
        <dbReference type="EMBL" id="QJA98551.1"/>
    </source>
</evidence>
<dbReference type="EMBL" id="MT143589">
    <property type="protein sequence ID" value="QJA98551.1"/>
    <property type="molecule type" value="Genomic_DNA"/>
</dbReference>
<proteinExistence type="predicted"/>
<dbReference type="AlphaFoldDB" id="A0A6M3M0E9"/>
<gene>
    <name evidence="1" type="ORF">MM171A01703_0017</name>
    <name evidence="2" type="ORF">MM171B00688_0014</name>
</gene>
<dbReference type="EMBL" id="MT143847">
    <property type="protein sequence ID" value="QJB03459.1"/>
    <property type="molecule type" value="Genomic_DNA"/>
</dbReference>
<reference evidence="1" key="1">
    <citation type="submission" date="2020-03" db="EMBL/GenBank/DDBJ databases">
        <title>The deep terrestrial virosphere.</title>
        <authorList>
            <person name="Holmfeldt K."/>
            <person name="Nilsson E."/>
            <person name="Simone D."/>
            <person name="Lopez-Fernandez M."/>
            <person name="Wu X."/>
            <person name="de Brujin I."/>
            <person name="Lundin D."/>
            <person name="Andersson A."/>
            <person name="Bertilsson S."/>
            <person name="Dopson M."/>
        </authorList>
    </citation>
    <scope>NUCLEOTIDE SEQUENCE</scope>
    <source>
        <strain evidence="1">MM171A01703</strain>
        <strain evidence="2">MM171B00688</strain>
    </source>
</reference>